<dbReference type="AlphaFoldDB" id="A0A7I4YPQ9"/>
<protein>
    <submittedName>
        <fullName evidence="2">Uncharacterized protein</fullName>
    </submittedName>
</protein>
<sequence length="76" mass="8779">MSGPFKDLWCEWKPKELRTTNLAEAFHRRLQVLAGVDHPPLSTLTNVMRSLIFEAKAVLIRLKENPEEVGTLQRNH</sequence>
<evidence type="ECO:0000313" key="1">
    <source>
        <dbReference type="Proteomes" id="UP000025227"/>
    </source>
</evidence>
<proteinExistence type="predicted"/>
<dbReference type="WBParaSite" id="HCON_00118970-00001">
    <property type="protein sequence ID" value="HCON_00118970-00001"/>
    <property type="gene ID" value="HCON_00118970"/>
</dbReference>
<keyword evidence="1" id="KW-1185">Reference proteome</keyword>
<organism evidence="1 2">
    <name type="scientific">Haemonchus contortus</name>
    <name type="common">Barber pole worm</name>
    <dbReference type="NCBI Taxonomy" id="6289"/>
    <lineage>
        <taxon>Eukaryota</taxon>
        <taxon>Metazoa</taxon>
        <taxon>Ecdysozoa</taxon>
        <taxon>Nematoda</taxon>
        <taxon>Chromadorea</taxon>
        <taxon>Rhabditida</taxon>
        <taxon>Rhabditina</taxon>
        <taxon>Rhabditomorpha</taxon>
        <taxon>Strongyloidea</taxon>
        <taxon>Trichostrongylidae</taxon>
        <taxon>Haemonchus</taxon>
    </lineage>
</organism>
<evidence type="ECO:0000313" key="2">
    <source>
        <dbReference type="WBParaSite" id="HCON_00118970-00001"/>
    </source>
</evidence>
<accession>A0A7I4YPQ9</accession>
<reference evidence="2" key="1">
    <citation type="submission" date="2020-12" db="UniProtKB">
        <authorList>
            <consortium name="WormBaseParasite"/>
        </authorList>
    </citation>
    <scope>IDENTIFICATION</scope>
    <source>
        <strain evidence="2">MHco3</strain>
    </source>
</reference>
<dbReference type="OrthoDB" id="5839913at2759"/>
<name>A0A7I4YPQ9_HAECO</name>
<dbReference type="Proteomes" id="UP000025227">
    <property type="component" value="Unplaced"/>
</dbReference>